<feature type="compositionally biased region" description="Basic and acidic residues" evidence="1">
    <location>
        <begin position="102"/>
        <end position="115"/>
    </location>
</feature>
<accession>A0A0R2RIR6</accession>
<feature type="region of interest" description="Disordered" evidence="1">
    <location>
        <begin position="97"/>
        <end position="122"/>
    </location>
</feature>
<dbReference type="EMBL" id="LIBO01000073">
    <property type="protein sequence ID" value="KRO62462.1"/>
    <property type="molecule type" value="Genomic_DNA"/>
</dbReference>
<protein>
    <submittedName>
        <fullName evidence="2">Uncharacterized protein</fullName>
    </submittedName>
</protein>
<feature type="compositionally biased region" description="Low complexity" evidence="1">
    <location>
        <begin position="233"/>
        <end position="244"/>
    </location>
</feature>
<comment type="caution">
    <text evidence="2">The sequence shown here is derived from an EMBL/GenBank/DDBJ whole genome shotgun (WGS) entry which is preliminary data.</text>
</comment>
<dbReference type="AlphaFoldDB" id="A0A0R2RIR6"/>
<feature type="region of interest" description="Disordered" evidence="1">
    <location>
        <begin position="232"/>
        <end position="256"/>
    </location>
</feature>
<evidence type="ECO:0000313" key="2">
    <source>
        <dbReference type="EMBL" id="KRO62462.1"/>
    </source>
</evidence>
<evidence type="ECO:0000313" key="3">
    <source>
        <dbReference type="Proteomes" id="UP000051269"/>
    </source>
</evidence>
<proteinExistence type="predicted"/>
<sequence length="256" mass="25338">MEIIVGEADGWGEGGVAFGVEGLMGQVGQPGLASQNILGNLDGLGYGEVGGVRVFAQPIDDEDGNVANEIADGGWHGGAVGQVGDLGFSMKINTKSGGGDGAVRDGKWDKGERTQGEGSSDGVRFRANVSGATVFEVEGVIESFFEAGESKGIGIDGDAVSVFNGVRAEIIKAGDMIGVAVGVEDGIETGNGGAEGLGAKIGRGIDDDAQRAVFDPNGGAKAAVARVGGGANAAGAGEKGNALGSSGAEKGQTHRF</sequence>
<reference evidence="2 3" key="1">
    <citation type="submission" date="2015-10" db="EMBL/GenBank/DDBJ databases">
        <title>Metagenome-Assembled Genomes uncover a global brackish microbiome.</title>
        <authorList>
            <person name="Hugerth L.W."/>
            <person name="Larsson J."/>
            <person name="Alneberg J."/>
            <person name="Lindh M.V."/>
            <person name="Legrand C."/>
            <person name="Pinhassi J."/>
            <person name="Andersson A.F."/>
        </authorList>
    </citation>
    <scope>NUCLEOTIDE SEQUENCE [LARGE SCALE GENOMIC DNA]</scope>
    <source>
        <strain evidence="2">BACL18 MAG-120507-bin52</strain>
    </source>
</reference>
<evidence type="ECO:0000256" key="1">
    <source>
        <dbReference type="SAM" id="MobiDB-lite"/>
    </source>
</evidence>
<name>A0A0R2RIR6_9BACT</name>
<dbReference type="Proteomes" id="UP000051269">
    <property type="component" value="Unassembled WGS sequence"/>
</dbReference>
<organism evidence="2 3">
    <name type="scientific">Verrucomicrobia subdivision 6 bacterium BACL9 MAG-120507-bin52</name>
    <dbReference type="NCBI Taxonomy" id="1655590"/>
    <lineage>
        <taxon>Bacteria</taxon>
        <taxon>Pseudomonadati</taxon>
        <taxon>Verrucomicrobiota</taxon>
        <taxon>Verrucomicrobiia</taxon>
        <taxon>Verrucomicrobiales</taxon>
        <taxon>Verrucomicrobia subdivision 6</taxon>
    </lineage>
</organism>
<gene>
    <name evidence="2" type="ORF">ABR82_08395</name>
</gene>